<dbReference type="Proteomes" id="UP000177697">
    <property type="component" value="Unassembled WGS sequence"/>
</dbReference>
<sequence>MSATFFKINNKRGITLIETILYMVILTFFMGIIVQMLVSIGTIYKEIKVTRELESSGTIAMERMLKEIRNASRVTTDESILETSPGKLTVSGVDENSEPYKISFEVLDNAVQISKNIEAPVALTSSSGAVSYLTFHRVTNDNSEGVRIVLEMSGSSGANQKTEIFYGFAVLRGSY</sequence>
<keyword evidence="1" id="KW-0472">Membrane</keyword>
<accession>A0A1G2V0N7</accession>
<proteinExistence type="predicted"/>
<gene>
    <name evidence="2" type="ORF">A2431_03225</name>
</gene>
<keyword evidence="1" id="KW-1133">Transmembrane helix</keyword>
<evidence type="ECO:0000313" key="2">
    <source>
        <dbReference type="EMBL" id="OHB15195.1"/>
    </source>
</evidence>
<reference evidence="2 3" key="1">
    <citation type="journal article" date="2016" name="Nat. Commun.">
        <title>Thousands of microbial genomes shed light on interconnected biogeochemical processes in an aquifer system.</title>
        <authorList>
            <person name="Anantharaman K."/>
            <person name="Brown C.T."/>
            <person name="Hug L.A."/>
            <person name="Sharon I."/>
            <person name="Castelle C.J."/>
            <person name="Probst A.J."/>
            <person name="Thomas B.C."/>
            <person name="Singh A."/>
            <person name="Wilkins M.J."/>
            <person name="Karaoz U."/>
            <person name="Brodie E.L."/>
            <person name="Williams K.H."/>
            <person name="Hubbard S.S."/>
            <person name="Banfield J.F."/>
        </authorList>
    </citation>
    <scope>NUCLEOTIDE SEQUENCE [LARGE SCALE GENOMIC DNA]</scope>
</reference>
<evidence type="ECO:0000256" key="1">
    <source>
        <dbReference type="SAM" id="Phobius"/>
    </source>
</evidence>
<dbReference type="AlphaFoldDB" id="A0A1G2V0N7"/>
<protein>
    <submittedName>
        <fullName evidence="2">Uncharacterized protein</fullName>
    </submittedName>
</protein>
<evidence type="ECO:0000313" key="3">
    <source>
        <dbReference type="Proteomes" id="UP000177697"/>
    </source>
</evidence>
<comment type="caution">
    <text evidence="2">The sequence shown here is derived from an EMBL/GenBank/DDBJ whole genome shotgun (WGS) entry which is preliminary data.</text>
</comment>
<name>A0A1G2V0N7_9BACT</name>
<feature type="transmembrane region" description="Helical" evidence="1">
    <location>
        <begin position="20"/>
        <end position="44"/>
    </location>
</feature>
<keyword evidence="1" id="KW-0812">Transmembrane</keyword>
<dbReference type="Pfam" id="PF07963">
    <property type="entry name" value="N_methyl"/>
    <property type="match status" value="1"/>
</dbReference>
<dbReference type="EMBL" id="MHWW01000010">
    <property type="protein sequence ID" value="OHB15195.1"/>
    <property type="molecule type" value="Genomic_DNA"/>
</dbReference>
<organism evidence="2 3">
    <name type="scientific">Candidatus Zambryskibacteria bacterium RIFOXYC1_FULL_39_10</name>
    <dbReference type="NCBI Taxonomy" id="1802779"/>
    <lineage>
        <taxon>Bacteria</taxon>
        <taxon>Candidatus Zambryskiibacteriota</taxon>
    </lineage>
</organism>
<dbReference type="InterPro" id="IPR012902">
    <property type="entry name" value="N_methyl_site"/>
</dbReference>